<dbReference type="HOGENOM" id="CLU_019279_2_7_1"/>
<evidence type="ECO:0000256" key="5">
    <source>
        <dbReference type="RuleBase" id="RU000304"/>
    </source>
</evidence>
<keyword evidence="5" id="KW-0808">Transferase</keyword>
<dbReference type="OrthoDB" id="5800476at2759"/>
<dbReference type="EMBL" id="KE504304">
    <property type="protein sequence ID" value="EPS93050.1"/>
    <property type="molecule type" value="Genomic_DNA"/>
</dbReference>
<dbReference type="PANTHER" id="PTHR11909">
    <property type="entry name" value="CASEIN KINASE-RELATED"/>
    <property type="match status" value="1"/>
</dbReference>
<feature type="binding site" evidence="4">
    <location>
        <position position="55"/>
    </location>
    <ligand>
        <name>ATP</name>
        <dbReference type="ChEBI" id="CHEBI:30616"/>
    </ligand>
</feature>
<keyword evidence="5" id="KW-0723">Serine/threonine-protein kinase</keyword>
<dbReference type="SUPFAM" id="SSF56112">
    <property type="entry name" value="Protein kinase-like (PK-like)"/>
    <property type="match status" value="1"/>
</dbReference>
<dbReference type="InterPro" id="IPR017441">
    <property type="entry name" value="Protein_kinase_ATP_BS"/>
</dbReference>
<evidence type="ECO:0000256" key="2">
    <source>
        <dbReference type="ARBA" id="ARBA00022741"/>
    </source>
</evidence>
<dbReference type="Pfam" id="PF00069">
    <property type="entry name" value="Pkinase"/>
    <property type="match status" value="1"/>
</dbReference>
<dbReference type="GO" id="GO:0004674">
    <property type="term" value="F:protein serine/threonine kinase activity"/>
    <property type="evidence" value="ECO:0007669"/>
    <property type="project" value="UniProtKB-KW"/>
</dbReference>
<dbReference type="InterPro" id="IPR000719">
    <property type="entry name" value="Prot_kinase_dom"/>
</dbReference>
<gene>
    <name evidence="7" type="ORF">FOMPIDRAFT_1056336</name>
</gene>
<dbReference type="InterPro" id="IPR050235">
    <property type="entry name" value="CK1_Ser-Thr_kinase"/>
</dbReference>
<protein>
    <recommendedName>
        <fullName evidence="1">non-specific serine/threonine protein kinase</fullName>
        <ecNumber evidence="1">2.7.11.1</ecNumber>
    </recommendedName>
</protein>
<dbReference type="eggNOG" id="KOG1163">
    <property type="taxonomic scope" value="Eukaryota"/>
</dbReference>
<dbReference type="InParanoid" id="S8ETI5"/>
<dbReference type="PROSITE" id="PS50011">
    <property type="entry name" value="PROTEIN_KINASE_DOM"/>
    <property type="match status" value="1"/>
</dbReference>
<evidence type="ECO:0000256" key="4">
    <source>
        <dbReference type="PROSITE-ProRule" id="PRU10141"/>
    </source>
</evidence>
<dbReference type="Proteomes" id="UP000015241">
    <property type="component" value="Unassembled WGS sequence"/>
</dbReference>
<organism evidence="7 8">
    <name type="scientific">Fomitopsis schrenkii</name>
    <name type="common">Brown rot fungus</name>
    <dbReference type="NCBI Taxonomy" id="2126942"/>
    <lineage>
        <taxon>Eukaryota</taxon>
        <taxon>Fungi</taxon>
        <taxon>Dikarya</taxon>
        <taxon>Basidiomycota</taxon>
        <taxon>Agaricomycotina</taxon>
        <taxon>Agaricomycetes</taxon>
        <taxon>Polyporales</taxon>
        <taxon>Fomitopsis</taxon>
    </lineage>
</organism>
<evidence type="ECO:0000256" key="1">
    <source>
        <dbReference type="ARBA" id="ARBA00012513"/>
    </source>
</evidence>
<sequence>MPRVSNPPAESIDGGPPIPQRVGGIYELSELIGSGAFGRVYRARNIASEQDVAVKLEDLNMLENQLETEDEVYTALRGKPGFPRVHWFGQDDNYNILVMDLLGSSLEGLFMACGKRFSTQTVLRIGLQAIDRLETLHKKGYVHRDIKPDNFVIGTGRSASTIHLIDFGVATPYADYVTGVHRPYSDGRELLGTVRYASINAHRGIVHTRRDDLVSLCYVLIYFARGSLPWQERQTRVTLLGKTAGQVVHLKQNTRPDRLCRGLPRALTLLLNHATGLGFEERPDYDYCRTALRQSLPDKEHDGGPQFDWEQHPEQWAGRITRSQSTTWMLLFGSTSR</sequence>
<proteinExistence type="inferred from homology"/>
<evidence type="ECO:0000313" key="7">
    <source>
        <dbReference type="EMBL" id="EPS93050.1"/>
    </source>
</evidence>
<accession>S8ETI5</accession>
<keyword evidence="2 4" id="KW-0547">Nucleotide-binding</keyword>
<dbReference type="PROSITE" id="PS00107">
    <property type="entry name" value="PROTEIN_KINASE_ATP"/>
    <property type="match status" value="1"/>
</dbReference>
<dbReference type="GO" id="GO:0005524">
    <property type="term" value="F:ATP binding"/>
    <property type="evidence" value="ECO:0007669"/>
    <property type="project" value="UniProtKB-UniRule"/>
</dbReference>
<evidence type="ECO:0000313" key="8">
    <source>
        <dbReference type="Proteomes" id="UP000015241"/>
    </source>
</evidence>
<dbReference type="InterPro" id="IPR008271">
    <property type="entry name" value="Ser/Thr_kinase_AS"/>
</dbReference>
<dbReference type="STRING" id="743788.S8ETI5"/>
<evidence type="ECO:0000256" key="3">
    <source>
        <dbReference type="ARBA" id="ARBA00022840"/>
    </source>
</evidence>
<dbReference type="PROSITE" id="PS00108">
    <property type="entry name" value="PROTEIN_KINASE_ST"/>
    <property type="match status" value="1"/>
</dbReference>
<dbReference type="InterPro" id="IPR011009">
    <property type="entry name" value="Kinase-like_dom_sf"/>
</dbReference>
<evidence type="ECO:0000259" key="6">
    <source>
        <dbReference type="PROSITE" id="PS50011"/>
    </source>
</evidence>
<dbReference type="EC" id="2.7.11.1" evidence="1"/>
<dbReference type="Gene3D" id="1.10.510.10">
    <property type="entry name" value="Transferase(Phosphotransferase) domain 1"/>
    <property type="match status" value="1"/>
</dbReference>
<comment type="similarity">
    <text evidence="5">Belongs to the protein kinase superfamily.</text>
</comment>
<dbReference type="CDD" id="cd14016">
    <property type="entry name" value="STKc_CK1"/>
    <property type="match status" value="1"/>
</dbReference>
<dbReference type="SMART" id="SM00220">
    <property type="entry name" value="S_TKc"/>
    <property type="match status" value="1"/>
</dbReference>
<feature type="domain" description="Protein kinase" evidence="6">
    <location>
        <begin position="26"/>
        <end position="296"/>
    </location>
</feature>
<name>S8ETI5_FOMSC</name>
<keyword evidence="8" id="KW-1185">Reference proteome</keyword>
<keyword evidence="5" id="KW-0418">Kinase</keyword>
<keyword evidence="3 4" id="KW-0067">ATP-binding</keyword>
<dbReference type="AlphaFoldDB" id="S8ETI5"/>
<reference evidence="7 8" key="1">
    <citation type="journal article" date="2012" name="Science">
        <title>The Paleozoic origin of enzymatic lignin decomposition reconstructed from 31 fungal genomes.</title>
        <authorList>
            <person name="Floudas D."/>
            <person name="Binder M."/>
            <person name="Riley R."/>
            <person name="Barry K."/>
            <person name="Blanchette R.A."/>
            <person name="Henrissat B."/>
            <person name="Martinez A.T."/>
            <person name="Otillar R."/>
            <person name="Spatafora J.W."/>
            <person name="Yadav J.S."/>
            <person name="Aerts A."/>
            <person name="Benoit I."/>
            <person name="Boyd A."/>
            <person name="Carlson A."/>
            <person name="Copeland A."/>
            <person name="Coutinho P.M."/>
            <person name="de Vries R.P."/>
            <person name="Ferreira P."/>
            <person name="Findley K."/>
            <person name="Foster B."/>
            <person name="Gaskell J."/>
            <person name="Glotzer D."/>
            <person name="Gorecki P."/>
            <person name="Heitman J."/>
            <person name="Hesse C."/>
            <person name="Hori C."/>
            <person name="Igarashi K."/>
            <person name="Jurgens J.A."/>
            <person name="Kallen N."/>
            <person name="Kersten P."/>
            <person name="Kohler A."/>
            <person name="Kuees U."/>
            <person name="Kumar T.K.A."/>
            <person name="Kuo A."/>
            <person name="LaButti K."/>
            <person name="Larrondo L.F."/>
            <person name="Lindquist E."/>
            <person name="Ling A."/>
            <person name="Lombard V."/>
            <person name="Lucas S."/>
            <person name="Lundell T."/>
            <person name="Martin R."/>
            <person name="McLaughlin D.J."/>
            <person name="Morgenstern I."/>
            <person name="Morin E."/>
            <person name="Murat C."/>
            <person name="Nagy L.G."/>
            <person name="Nolan M."/>
            <person name="Ohm R.A."/>
            <person name="Patyshakuliyeva A."/>
            <person name="Rokas A."/>
            <person name="Ruiz-Duenas F.J."/>
            <person name="Sabat G."/>
            <person name="Salamov A."/>
            <person name="Samejima M."/>
            <person name="Schmutz J."/>
            <person name="Slot J.C."/>
            <person name="St John F."/>
            <person name="Stenlid J."/>
            <person name="Sun H."/>
            <person name="Sun S."/>
            <person name="Syed K."/>
            <person name="Tsang A."/>
            <person name="Wiebenga A."/>
            <person name="Young D."/>
            <person name="Pisabarro A."/>
            <person name="Eastwood D.C."/>
            <person name="Martin F."/>
            <person name="Cullen D."/>
            <person name="Grigoriev I.V."/>
            <person name="Hibbett D.S."/>
        </authorList>
    </citation>
    <scope>NUCLEOTIDE SEQUENCE</scope>
    <source>
        <strain evidence="8">FP-58527</strain>
    </source>
</reference>